<comment type="caution">
    <text evidence="11">The sequence shown here is derived from an EMBL/GenBank/DDBJ whole genome shotgun (WGS) entry which is preliminary data.</text>
</comment>
<keyword evidence="6 8" id="KW-0804">Transcription</keyword>
<evidence type="ECO:0000256" key="4">
    <source>
        <dbReference type="ARBA" id="ARBA00023015"/>
    </source>
</evidence>
<evidence type="ECO:0000256" key="2">
    <source>
        <dbReference type="ARBA" id="ARBA00009354"/>
    </source>
</evidence>
<feature type="domain" description="Mediator complex subunit Med13 C-terminal" evidence="10">
    <location>
        <begin position="1866"/>
        <end position="1986"/>
    </location>
</feature>
<evidence type="ECO:0000256" key="8">
    <source>
        <dbReference type="RuleBase" id="RU364134"/>
    </source>
</evidence>
<evidence type="ECO:0000259" key="10">
    <source>
        <dbReference type="Pfam" id="PF06333"/>
    </source>
</evidence>
<feature type="compositionally biased region" description="Polar residues" evidence="9">
    <location>
        <begin position="1083"/>
        <end position="1098"/>
    </location>
</feature>
<feature type="region of interest" description="Disordered" evidence="9">
    <location>
        <begin position="732"/>
        <end position="768"/>
    </location>
</feature>
<accession>I2FPH5</accession>
<dbReference type="InterPro" id="IPR009401">
    <property type="entry name" value="Med13_C"/>
</dbReference>
<feature type="compositionally biased region" description="Low complexity" evidence="9">
    <location>
        <begin position="597"/>
        <end position="613"/>
    </location>
</feature>
<dbReference type="EMBL" id="CAGI01000137">
    <property type="protein sequence ID" value="CCF48818.1"/>
    <property type="molecule type" value="Genomic_DNA"/>
</dbReference>
<dbReference type="HOGENOM" id="CLU_232389_0_0_1"/>
<feature type="region of interest" description="Disordered" evidence="9">
    <location>
        <begin position="253"/>
        <end position="286"/>
    </location>
</feature>
<feature type="region of interest" description="Disordered" evidence="9">
    <location>
        <begin position="553"/>
        <end position="613"/>
    </location>
</feature>
<protein>
    <recommendedName>
        <fullName evidence="8">Mediator of RNA polymerase II transcription subunit 13</fullName>
    </recommendedName>
    <alternativeName>
        <fullName evidence="8">Mediator complex subunit 13</fullName>
    </alternativeName>
</protein>
<feature type="compositionally biased region" description="Low complexity" evidence="9">
    <location>
        <begin position="788"/>
        <end position="801"/>
    </location>
</feature>
<feature type="compositionally biased region" description="Low complexity" evidence="9">
    <location>
        <begin position="1045"/>
        <end position="1059"/>
    </location>
</feature>
<feature type="compositionally biased region" description="Low complexity" evidence="9">
    <location>
        <begin position="1311"/>
        <end position="1323"/>
    </location>
</feature>
<proteinExistence type="inferred from homology"/>
<feature type="compositionally biased region" description="Low complexity" evidence="9">
    <location>
        <begin position="1341"/>
        <end position="1352"/>
    </location>
</feature>
<dbReference type="eggNOG" id="ENOG502RDE3">
    <property type="taxonomic scope" value="Eukaryota"/>
</dbReference>
<dbReference type="STRING" id="1128400.I2FPH5"/>
<feature type="compositionally biased region" description="Low complexity" evidence="9">
    <location>
        <begin position="759"/>
        <end position="768"/>
    </location>
</feature>
<evidence type="ECO:0000256" key="1">
    <source>
        <dbReference type="ARBA" id="ARBA00004123"/>
    </source>
</evidence>
<feature type="compositionally biased region" description="Low complexity" evidence="9">
    <location>
        <begin position="1"/>
        <end position="10"/>
    </location>
</feature>
<comment type="subcellular location">
    <subcellularLocation>
        <location evidence="1 8">Nucleus</location>
    </subcellularLocation>
</comment>
<feature type="compositionally biased region" description="Polar residues" evidence="9">
    <location>
        <begin position="258"/>
        <end position="269"/>
    </location>
</feature>
<evidence type="ECO:0000313" key="12">
    <source>
        <dbReference type="Proteomes" id="UP000006174"/>
    </source>
</evidence>
<dbReference type="GO" id="GO:0003712">
    <property type="term" value="F:transcription coregulator activity"/>
    <property type="evidence" value="ECO:0007669"/>
    <property type="project" value="InterPro"/>
</dbReference>
<feature type="region of interest" description="Disordered" evidence="9">
    <location>
        <begin position="1083"/>
        <end position="1190"/>
    </location>
</feature>
<comment type="function">
    <text evidence="8">Component of the SRB8-11 complex. The SRB8-11 complex is a regulatory module of the Mediator complex which is itself involved in regulation of basal and activated RNA polymerase II-dependent transcription. The SRB8-11 complex may be involved in the transcriptional repression of a subset of genes regulated by Mediator. It may inhibit the association of the Mediator complex with RNA polymerase II to form the holoenzyme complex.</text>
</comment>
<dbReference type="GO" id="GO:0006357">
    <property type="term" value="P:regulation of transcription by RNA polymerase II"/>
    <property type="evidence" value="ECO:0007669"/>
    <property type="project" value="InterPro"/>
</dbReference>
<feature type="region of interest" description="Disordered" evidence="9">
    <location>
        <begin position="783"/>
        <end position="840"/>
    </location>
</feature>
<feature type="compositionally biased region" description="Basic and acidic residues" evidence="9">
    <location>
        <begin position="1149"/>
        <end position="1165"/>
    </location>
</feature>
<sequence length="2100" mass="221526">MSNQASTSTAHGGGAGHSNMAHTPGAFAPHARHASLANSPSGHRRIGGLGPAQHASPSSSPAFPRPFANVASFPGTVSAPRSAAPPNSLSAQHRSIQHLPSLTTLTPTSLAKVPFPADTHVYWLHLSRRNPQPASVSDHQAGQQDAIMTAATSSARSLEELKSAWDLGIAQVLAAARKARARSQAADTSSQPENAGFKRLLGGGPLVYTSSANPSSNDTAAHRLDAPSRCAIADLWLFLAITKDTEAPSKATNAIADATSSTRAQSGDITTPKAESSAKDGVKRGSSTHLVSILDPTVARHLSSDVAKAMARLALLADTSTGSYPLASATSTPVDRKGKEPSLTSEQRAAHKRFMTSLKARAIDSIVNQSAALPVKPQEPGMTEMVGTQPQIKRRRLRLGDRIVFLPLCRDDLIKSTTADASFFSTPGNASTTADGTDQHSFTTDVDLSLCSNTLLVRAISRRLAATPLASTRHAQGSKSDRPGPTRARLLLAPLGCHAEILGVIAMTRFADEQLADLRSMFASVDDDLASHRPGDTDSLASGLAVCTFPPTQPQRLIPQTHLQPNEQPREPFTPNGPVDMNMDLDALPTVEHHEQQGLQQQQQQQRSSQEQSQEARQFLWPVSWCLVLQDKPRNAGLASALGSSANDDLQKIHSQPMTPLKELVSFTLKVLNDANETTFAHNTAPYTPGEPDDASLARNRMDPLSSIRPDITSASIAFPDFDFAMPAAGSVTPSQSLTAAGQSIPSTSPAKREATSTEPGPGAANAAEAFGDDLNWMQFLPQTSEGPASASTPALTSSPAMQADPVDQFTAPKGQGASHNSLVSSSDETKSQQPNTSDSAWAFSMSSASAPSDAGAVAANASTSNQPVAPSSLLQPHGQMHSQASTPFQGAQDTTPLSFAQHGPTKRKAGETDIFGNLGLLTEDDFSFFDESAFDLEPERASASLQPTVPHRPTSALSHHSSFGADLGLNPPAGSMNVMSGAALQPGATISAATAPGTVSGLDDVTMDDIGPNSLDALFSAIPGLQDVMATSAEPSQALHAAPSSMATSDSTAQAAQSHLNHPGGSDTNLAAVSSAQSFHPAMTSFTPRDASSTTSFGDPASLPGFTPSSLTESSPAFGGNPSHKTPRTPYSPVEEYRDGATIVGLHDVSRPGEKTQSYREHNAADQAPDASRQHPFDAHHSKGEDQLRLADASSAAAAAANAAMESDTTSRKRPAIVPNAFLPLAQPKARKPLQRLTAGARANLGRKYDLLGKFASKPKTTTAITTVNNSSKSTGQRRVSAEASRIGGRTDRTSAPAPVTGQLVSQFGPTRPSPSKTPSRRGQALLKLHRDRHSKAPPGSGLLGNRRSSSQRVLDVPATPRSSDDIAQMPGAVSDDDSDSSTSDDENTGDLPSDAEGAAGVTLSLEEQMMMKGRSSEVVASFLRGDHVLFSSKREVATKKIGAAGAFSKPTIRRSLLSRTAEWLIGNPQFRAMFGSVSSGSGGSEVAVGDKIEVLEAMASALSLSSHPTTGISEPSNAIKDDGTDVALPTLGSLVKRSSSTAGDDHNIAQVLEPAKIAVGCQGSVIEALPSALMLWDKSKLSAVSGQKHIVAKVLLTHASPAWHDEIVSWLDRLRNAFQAHGLGTHSGGASSILAVADPTEPLALSSYLDRLWKDGEAWLDTLRSIASRISADLLNGKHVVVYTLQPPNSAGCKESGYHGLLRLEADLRAMLREQVGVLAEQVLVRVVSPEMVTEGGSLGLGKETGGVRRLVFGVYDQLGRIVRRQPGKVLHGTEGGAVSGVVDFPVWTLAAGEGRTKFELASGVEPALTDSEGLILHVSYWICQAAPVGGGGGGDGEDATQETLIIVSAMDERASSSTIDVLTTPTGEIENCIEKVWLFAIAQASRARVRWRLAISSASNITRREFTAWHRLVEVYLNATQVNDRVMGSVALLSVRTDESESILLEKSDKVRPSADWTSAATTTTARSEKVLLEASQFSQFLQFQAGMPMNWTTPFGSTLQNTEEEEGEEVLPKQSAILLHKPRRAGAGHVLAVDLIQDWLSQEEGNGWEGIVESLHRLRLVSEERHQLPPPWNGIPWPQGSVGMLSACLDRAMVVD</sequence>
<keyword evidence="7 8" id="KW-0539">Nucleus</keyword>
<feature type="region of interest" description="Disordered" evidence="9">
    <location>
        <begin position="1"/>
        <end position="67"/>
    </location>
</feature>
<evidence type="ECO:0000256" key="6">
    <source>
        <dbReference type="ARBA" id="ARBA00023163"/>
    </source>
</evidence>
<feature type="compositionally biased region" description="Acidic residues" evidence="9">
    <location>
        <begin position="1376"/>
        <end position="1390"/>
    </location>
</feature>
<comment type="similarity">
    <text evidence="2 8">Belongs to the Mediator complex subunit 13 family.</text>
</comment>
<comment type="subunit">
    <text evidence="8">Component of the SRB8-11 complex, which itself associates with the Mediator complex.</text>
</comment>
<keyword evidence="12" id="KW-1185">Reference proteome</keyword>
<keyword evidence="4 8" id="KW-0805">Transcription regulation</keyword>
<organism evidence="11 12">
    <name type="scientific">Ustilago hordei</name>
    <name type="common">Barley covered smut fungus</name>
    <dbReference type="NCBI Taxonomy" id="120017"/>
    <lineage>
        <taxon>Eukaryota</taxon>
        <taxon>Fungi</taxon>
        <taxon>Dikarya</taxon>
        <taxon>Basidiomycota</taxon>
        <taxon>Ustilaginomycotina</taxon>
        <taxon>Ustilaginomycetes</taxon>
        <taxon>Ustilaginales</taxon>
        <taxon>Ustilaginaceae</taxon>
        <taxon>Ustilago</taxon>
    </lineage>
</organism>
<dbReference type="Pfam" id="PF06333">
    <property type="entry name" value="Med13_C"/>
    <property type="match status" value="1"/>
</dbReference>
<feature type="compositionally biased region" description="Low complexity" evidence="9">
    <location>
        <begin position="855"/>
        <end position="865"/>
    </location>
</feature>
<feature type="compositionally biased region" description="Low complexity" evidence="9">
    <location>
        <begin position="51"/>
        <end position="67"/>
    </location>
</feature>
<feature type="compositionally biased region" description="Basic and acidic residues" evidence="9">
    <location>
        <begin position="1173"/>
        <end position="1190"/>
    </location>
</feature>
<dbReference type="GO" id="GO:0016592">
    <property type="term" value="C:mediator complex"/>
    <property type="evidence" value="ECO:0007669"/>
    <property type="project" value="InterPro"/>
</dbReference>
<evidence type="ECO:0000313" key="11">
    <source>
        <dbReference type="EMBL" id="CCF48818.1"/>
    </source>
</evidence>
<feature type="region of interest" description="Disordered" evidence="9">
    <location>
        <begin position="1264"/>
        <end position="1399"/>
    </location>
</feature>
<evidence type="ECO:0000256" key="3">
    <source>
        <dbReference type="ARBA" id="ARBA00022491"/>
    </source>
</evidence>
<keyword evidence="5 8" id="KW-0010">Activator</keyword>
<dbReference type="OMA" id="PDFDFAM"/>
<name>I2FPH5_USTHO</name>
<evidence type="ECO:0000256" key="9">
    <source>
        <dbReference type="SAM" id="MobiDB-lite"/>
    </source>
</evidence>
<feature type="compositionally biased region" description="Polar residues" evidence="9">
    <location>
        <begin position="732"/>
        <end position="750"/>
    </location>
</feature>
<feature type="region of interest" description="Disordered" evidence="9">
    <location>
        <begin position="326"/>
        <end position="348"/>
    </location>
</feature>
<keyword evidence="3 8" id="KW-0678">Repressor</keyword>
<feature type="region of interest" description="Disordered" evidence="9">
    <location>
        <begin position="1034"/>
        <end position="1071"/>
    </location>
</feature>
<evidence type="ECO:0000256" key="7">
    <source>
        <dbReference type="ARBA" id="ARBA00023242"/>
    </source>
</evidence>
<dbReference type="Proteomes" id="UP000006174">
    <property type="component" value="Unassembled WGS sequence"/>
</dbReference>
<evidence type="ECO:0000256" key="5">
    <source>
        <dbReference type="ARBA" id="ARBA00023159"/>
    </source>
</evidence>
<feature type="compositionally biased region" description="Polar residues" evidence="9">
    <location>
        <begin position="1264"/>
        <end position="1279"/>
    </location>
</feature>
<feature type="compositionally biased region" description="Polar residues" evidence="9">
    <location>
        <begin position="818"/>
        <end position="837"/>
    </location>
</feature>
<gene>
    <name evidence="11" type="ORF">UHOR_08864</name>
</gene>
<reference evidence="11 12" key="1">
    <citation type="journal article" date="2012" name="Plant Cell">
        <title>Genome comparison of barley and maize smut fungi reveals targeted loss of RNA silencing components and species-specific presence of transposable elements.</title>
        <authorList>
            <person name="Laurie J.D."/>
            <person name="Ali S."/>
            <person name="Linning R."/>
            <person name="Mannhaupt G."/>
            <person name="Wong P."/>
            <person name="Gueldener U."/>
            <person name="Muensterkoetter M."/>
            <person name="Moore R."/>
            <person name="Kahmann R."/>
            <person name="Bakkeren G."/>
            <person name="Schirawski J."/>
        </authorList>
    </citation>
    <scope>NUCLEOTIDE SEQUENCE [LARGE SCALE GENOMIC DNA]</scope>
    <source>
        <strain evidence="12">Uh4875-4</strain>
    </source>
</reference>
<feature type="compositionally biased region" description="Polar residues" evidence="9">
    <location>
        <begin position="866"/>
        <end position="899"/>
    </location>
</feature>
<feature type="region of interest" description="Disordered" evidence="9">
    <location>
        <begin position="855"/>
        <end position="912"/>
    </location>
</feature>